<dbReference type="PANTHER" id="PTHR41913:SF1">
    <property type="entry name" value="DUF1684 DOMAIN-CONTAINING PROTEIN"/>
    <property type="match status" value="1"/>
</dbReference>
<sequence length="170" mass="18831">MNTADLLKFRSDKDDFFKQSEQSPLTHEAQHNFDGLAYFEPNDDLVFEVSLDAVEPTDVVIATTAGEERTYSRVATATVSVDGEDTTVALYSTGHEGLFLPFRDATSGSETYGAGRYIDVHPQGDGTVMIDFNYAYAPFCAYNENYSCALPPHENWLSVAIRAGERNPPR</sequence>
<protein>
    <recommendedName>
        <fullName evidence="2">DUF1684 domain-containing protein</fullName>
    </recommendedName>
</protein>
<dbReference type="InterPro" id="IPR012467">
    <property type="entry name" value="DUF1684"/>
</dbReference>
<proteinExistence type="predicted"/>
<accession>A0A3B0SX08</accession>
<dbReference type="EMBL" id="UOEK01000371">
    <property type="protein sequence ID" value="VAW06832.1"/>
    <property type="molecule type" value="Genomic_DNA"/>
</dbReference>
<dbReference type="Gene3D" id="6.10.250.1680">
    <property type="match status" value="1"/>
</dbReference>
<name>A0A3B0SX08_9ZZZZ</name>
<gene>
    <name evidence="1" type="ORF">MNBD_ACTINO02-1191</name>
</gene>
<dbReference type="Pfam" id="PF07920">
    <property type="entry name" value="DUF1684"/>
    <property type="match status" value="1"/>
</dbReference>
<organism evidence="1">
    <name type="scientific">hydrothermal vent metagenome</name>
    <dbReference type="NCBI Taxonomy" id="652676"/>
    <lineage>
        <taxon>unclassified sequences</taxon>
        <taxon>metagenomes</taxon>
        <taxon>ecological metagenomes</taxon>
    </lineage>
</organism>
<evidence type="ECO:0000313" key="1">
    <source>
        <dbReference type="EMBL" id="VAW06832.1"/>
    </source>
</evidence>
<dbReference type="AlphaFoldDB" id="A0A3B0SX08"/>
<dbReference type="PANTHER" id="PTHR41913">
    <property type="entry name" value="DUF1684 DOMAIN-CONTAINING PROTEIN"/>
    <property type="match status" value="1"/>
</dbReference>
<evidence type="ECO:0008006" key="2">
    <source>
        <dbReference type="Google" id="ProtNLM"/>
    </source>
</evidence>
<reference evidence="1" key="1">
    <citation type="submission" date="2018-06" db="EMBL/GenBank/DDBJ databases">
        <authorList>
            <person name="Zhirakovskaya E."/>
        </authorList>
    </citation>
    <scope>NUCLEOTIDE SEQUENCE</scope>
</reference>